<keyword evidence="1" id="KW-0812">Transmembrane</keyword>
<organism evidence="3 4">
    <name type="scientific">Gimesia panareensis</name>
    <dbReference type="NCBI Taxonomy" id="2527978"/>
    <lineage>
        <taxon>Bacteria</taxon>
        <taxon>Pseudomonadati</taxon>
        <taxon>Planctomycetota</taxon>
        <taxon>Planctomycetia</taxon>
        <taxon>Planctomycetales</taxon>
        <taxon>Planctomycetaceae</taxon>
        <taxon>Gimesia</taxon>
    </lineage>
</organism>
<dbReference type="AlphaFoldDB" id="A0A518FM11"/>
<evidence type="ECO:0000313" key="3">
    <source>
        <dbReference type="EMBL" id="QDV17315.1"/>
    </source>
</evidence>
<name>A0A518FM11_9PLAN</name>
<gene>
    <name evidence="3" type="ORF">Pan153_19500</name>
</gene>
<proteinExistence type="predicted"/>
<accession>A0A518FM11</accession>
<feature type="chain" id="PRO_5022188003" evidence="2">
    <location>
        <begin position="24"/>
        <end position="393"/>
    </location>
</feature>
<keyword evidence="2" id="KW-0732">Signal</keyword>
<feature type="transmembrane region" description="Helical" evidence="1">
    <location>
        <begin position="367"/>
        <end position="386"/>
    </location>
</feature>
<feature type="signal peptide" evidence="2">
    <location>
        <begin position="1"/>
        <end position="23"/>
    </location>
</feature>
<protein>
    <submittedName>
        <fullName evidence="3">Uncharacterized protein</fullName>
    </submittedName>
</protein>
<keyword evidence="1" id="KW-0472">Membrane</keyword>
<sequence precursor="true">MRYMLFFLPLAVLFNVGHTLATAAEEPKPATSDGTIKQVLDALARYNTIDLQATSTTTLQRKSPGNTVSKLTFEVKRSGPRSLVSIKEVVQRPGQPVWQGQSEAILSADGDVSFRQCTLDEALHQIVGGDSNLGMTLYSERLSGESVATNEKLYNQLNDSGAALWIVGYDPLASYLSDASSTSVTADGKSMKIEARSPFGKLTMVTSKENGWLPASFEITKGPGDLLMGGTVKSLYQSAITSIVWTGTASDFKQNSTGQLAPTAITITRTTNRKEKPSEVSPTEIEIKELDFSPRLTAADFQPTIKIPQGYPVVISGATQQPYQWDGSKIVQATKPSPYNFGLTGEQPPAETAEAIPPEIKGEGSKWLIIGGCILLAAILIPLVWFRNRSSRT</sequence>
<dbReference type="RefSeq" id="WP_145455382.1">
    <property type="nucleotide sequence ID" value="NZ_CP036317.1"/>
</dbReference>
<evidence type="ECO:0000256" key="2">
    <source>
        <dbReference type="SAM" id="SignalP"/>
    </source>
</evidence>
<reference evidence="3 4" key="1">
    <citation type="submission" date="2019-02" db="EMBL/GenBank/DDBJ databases">
        <title>Deep-cultivation of Planctomycetes and their phenomic and genomic characterization uncovers novel biology.</title>
        <authorList>
            <person name="Wiegand S."/>
            <person name="Jogler M."/>
            <person name="Boedeker C."/>
            <person name="Pinto D."/>
            <person name="Vollmers J."/>
            <person name="Rivas-Marin E."/>
            <person name="Kohn T."/>
            <person name="Peeters S.H."/>
            <person name="Heuer A."/>
            <person name="Rast P."/>
            <person name="Oberbeckmann S."/>
            <person name="Bunk B."/>
            <person name="Jeske O."/>
            <person name="Meyerdierks A."/>
            <person name="Storesund J.E."/>
            <person name="Kallscheuer N."/>
            <person name="Luecker S."/>
            <person name="Lage O.M."/>
            <person name="Pohl T."/>
            <person name="Merkel B.J."/>
            <person name="Hornburger P."/>
            <person name="Mueller R.-W."/>
            <person name="Bruemmer F."/>
            <person name="Labrenz M."/>
            <person name="Spormann A.M."/>
            <person name="Op den Camp H."/>
            <person name="Overmann J."/>
            <person name="Amann R."/>
            <person name="Jetten M.S.M."/>
            <person name="Mascher T."/>
            <person name="Medema M.H."/>
            <person name="Devos D.P."/>
            <person name="Kaster A.-K."/>
            <person name="Ovreas L."/>
            <person name="Rohde M."/>
            <person name="Galperin M.Y."/>
            <person name="Jogler C."/>
        </authorList>
    </citation>
    <scope>NUCLEOTIDE SEQUENCE [LARGE SCALE GENOMIC DNA]</scope>
    <source>
        <strain evidence="3 4">Pan153</strain>
    </source>
</reference>
<evidence type="ECO:0000256" key="1">
    <source>
        <dbReference type="SAM" id="Phobius"/>
    </source>
</evidence>
<keyword evidence="1" id="KW-1133">Transmembrane helix</keyword>
<dbReference type="Proteomes" id="UP000320839">
    <property type="component" value="Chromosome"/>
</dbReference>
<evidence type="ECO:0000313" key="4">
    <source>
        <dbReference type="Proteomes" id="UP000320839"/>
    </source>
</evidence>
<dbReference type="EMBL" id="CP036317">
    <property type="protein sequence ID" value="QDV17315.1"/>
    <property type="molecule type" value="Genomic_DNA"/>
</dbReference>